<dbReference type="InterPro" id="IPR014044">
    <property type="entry name" value="CAP_dom"/>
</dbReference>
<dbReference type="CDD" id="cd05380">
    <property type="entry name" value="CAP_euk"/>
    <property type="match status" value="1"/>
</dbReference>
<dbReference type="AlphaFoldDB" id="A0A183GW22"/>
<sequence length="153" mass="16969">MYLMVYNCEAEAYAHSVARHCLAGPSPASLRPGWKENFHVLRTTQTDIYGAIQNAIDTWSGELYSYGAPSNVIYTQQMHNKLERRRFTKMIWGASREVGCATHVCQGSYYNTICLYRSFVNTIGANIYPIGPICGACPAGPNNCNTAVGLCSW</sequence>
<dbReference type="SUPFAM" id="SSF55797">
    <property type="entry name" value="PR-1-like"/>
    <property type="match status" value="1"/>
</dbReference>
<evidence type="ECO:0000313" key="2">
    <source>
        <dbReference type="EMBL" id="VDP59870.1"/>
    </source>
</evidence>
<proteinExistence type="predicted"/>
<accession>A0A3P8F1T4</accession>
<feature type="domain" description="SCP" evidence="1">
    <location>
        <begin position="1"/>
        <end position="124"/>
    </location>
</feature>
<evidence type="ECO:0000313" key="4">
    <source>
        <dbReference type="WBParaSite" id="HPBE_0002689201-mRNA-1"/>
    </source>
</evidence>
<dbReference type="OrthoDB" id="5858525at2759"/>
<dbReference type="EMBL" id="UZAH01041195">
    <property type="protein sequence ID" value="VDP59870.1"/>
    <property type="molecule type" value="Genomic_DNA"/>
</dbReference>
<dbReference type="SMART" id="SM00198">
    <property type="entry name" value="SCP"/>
    <property type="match status" value="1"/>
</dbReference>
<reference evidence="2 3" key="1">
    <citation type="submission" date="2018-11" db="EMBL/GenBank/DDBJ databases">
        <authorList>
            <consortium name="Pathogen Informatics"/>
        </authorList>
    </citation>
    <scope>NUCLEOTIDE SEQUENCE [LARGE SCALE GENOMIC DNA]</scope>
</reference>
<dbReference type="InterPro" id="IPR035940">
    <property type="entry name" value="CAP_sf"/>
</dbReference>
<gene>
    <name evidence="2" type="ORF">HPBE_LOCUS26891</name>
</gene>
<reference evidence="4" key="2">
    <citation type="submission" date="2019-09" db="UniProtKB">
        <authorList>
            <consortium name="WormBaseParasite"/>
        </authorList>
    </citation>
    <scope>IDENTIFICATION</scope>
</reference>
<keyword evidence="3" id="KW-1185">Reference proteome</keyword>
<dbReference type="Pfam" id="PF00188">
    <property type="entry name" value="CAP"/>
    <property type="match status" value="1"/>
</dbReference>
<evidence type="ECO:0000313" key="3">
    <source>
        <dbReference type="Proteomes" id="UP000050761"/>
    </source>
</evidence>
<protein>
    <submittedName>
        <fullName evidence="4">SCP domain-containing protein</fullName>
    </submittedName>
</protein>
<evidence type="ECO:0000259" key="1">
    <source>
        <dbReference type="SMART" id="SM00198"/>
    </source>
</evidence>
<name>A0A183GW22_HELPZ</name>
<accession>A0A183GW22</accession>
<dbReference type="Proteomes" id="UP000050761">
    <property type="component" value="Unassembled WGS sequence"/>
</dbReference>
<dbReference type="Gene3D" id="3.40.33.10">
    <property type="entry name" value="CAP"/>
    <property type="match status" value="1"/>
</dbReference>
<dbReference type="WBParaSite" id="HPBE_0002689201-mRNA-1">
    <property type="protein sequence ID" value="HPBE_0002689201-mRNA-1"/>
    <property type="gene ID" value="HPBE_0002689201"/>
</dbReference>
<organism evidence="3 4">
    <name type="scientific">Heligmosomoides polygyrus</name>
    <name type="common">Parasitic roundworm</name>
    <dbReference type="NCBI Taxonomy" id="6339"/>
    <lineage>
        <taxon>Eukaryota</taxon>
        <taxon>Metazoa</taxon>
        <taxon>Ecdysozoa</taxon>
        <taxon>Nematoda</taxon>
        <taxon>Chromadorea</taxon>
        <taxon>Rhabditida</taxon>
        <taxon>Rhabditina</taxon>
        <taxon>Rhabditomorpha</taxon>
        <taxon>Strongyloidea</taxon>
        <taxon>Heligmosomidae</taxon>
        <taxon>Heligmosomoides</taxon>
    </lineage>
</organism>